<evidence type="ECO:0000313" key="3">
    <source>
        <dbReference type="Proteomes" id="UP000253083"/>
    </source>
</evidence>
<dbReference type="InParanoid" id="A0A395JPR5"/>
<evidence type="ECO:0000256" key="1">
    <source>
        <dbReference type="SAM" id="SignalP"/>
    </source>
</evidence>
<feature type="chain" id="PRO_5017351452" description="Peptidase YpeB-like protein" evidence="1">
    <location>
        <begin position="27"/>
        <end position="95"/>
    </location>
</feature>
<keyword evidence="1" id="KW-0732">Signal</keyword>
<sequence>MKHLNTLAAASSLLVATLAPIHSAQAAEVSSAGQAISICKEKAQIAHPDYKMSKSTKIREKRGVYNITLKVITEAENIKAYCKVTKDGEVSYAKA</sequence>
<feature type="signal peptide" evidence="1">
    <location>
        <begin position="1"/>
        <end position="26"/>
    </location>
</feature>
<keyword evidence="3" id="KW-1185">Reference proteome</keyword>
<dbReference type="AlphaFoldDB" id="A0A395JPR5"/>
<reference evidence="2 3" key="1">
    <citation type="submission" date="2018-06" db="EMBL/GenBank/DDBJ databases">
        <title>Genomic Encyclopedia of Type Strains, Phase IV (KMG-IV): sequencing the most valuable type-strain genomes for metagenomic binning, comparative biology and taxonomic classification.</title>
        <authorList>
            <person name="Goeker M."/>
        </authorList>
    </citation>
    <scope>NUCLEOTIDE SEQUENCE [LARGE SCALE GENOMIC DNA]</scope>
    <source>
        <strain evidence="2 3">DSM 24032</strain>
    </source>
</reference>
<name>A0A395JPR5_9GAMM</name>
<evidence type="ECO:0000313" key="2">
    <source>
        <dbReference type="EMBL" id="RBP51564.1"/>
    </source>
</evidence>
<gene>
    <name evidence="2" type="ORF">DFR28_102994</name>
</gene>
<evidence type="ECO:0008006" key="4">
    <source>
        <dbReference type="Google" id="ProtNLM"/>
    </source>
</evidence>
<accession>A0A395JPR5</accession>
<proteinExistence type="predicted"/>
<dbReference type="Proteomes" id="UP000253083">
    <property type="component" value="Unassembled WGS sequence"/>
</dbReference>
<dbReference type="RefSeq" id="WP_113954322.1">
    <property type="nucleotide sequence ID" value="NZ_QNRT01000002.1"/>
</dbReference>
<comment type="caution">
    <text evidence="2">The sequence shown here is derived from an EMBL/GenBank/DDBJ whole genome shotgun (WGS) entry which is preliminary data.</text>
</comment>
<dbReference type="EMBL" id="QNRT01000002">
    <property type="protein sequence ID" value="RBP51564.1"/>
    <property type="molecule type" value="Genomic_DNA"/>
</dbReference>
<protein>
    <recommendedName>
        <fullName evidence="4">Peptidase YpeB-like protein</fullName>
    </recommendedName>
</protein>
<organism evidence="2 3">
    <name type="scientific">Arenicella xantha</name>
    <dbReference type="NCBI Taxonomy" id="644221"/>
    <lineage>
        <taxon>Bacteria</taxon>
        <taxon>Pseudomonadati</taxon>
        <taxon>Pseudomonadota</taxon>
        <taxon>Gammaproteobacteria</taxon>
        <taxon>Arenicellales</taxon>
        <taxon>Arenicellaceae</taxon>
        <taxon>Arenicella</taxon>
    </lineage>
</organism>